<organism evidence="1 2">
    <name type="scientific">Aspergillus piperis CBS 112811</name>
    <dbReference type="NCBI Taxonomy" id="1448313"/>
    <lineage>
        <taxon>Eukaryota</taxon>
        <taxon>Fungi</taxon>
        <taxon>Dikarya</taxon>
        <taxon>Ascomycota</taxon>
        <taxon>Pezizomycotina</taxon>
        <taxon>Eurotiomycetes</taxon>
        <taxon>Eurotiomycetidae</taxon>
        <taxon>Eurotiales</taxon>
        <taxon>Aspergillaceae</taxon>
        <taxon>Aspergillus</taxon>
        <taxon>Aspergillus subgen. Circumdati</taxon>
    </lineage>
</organism>
<gene>
    <name evidence="1" type="ORF">BO85DRAFT_3113</name>
</gene>
<reference evidence="1 2" key="1">
    <citation type="submission" date="2018-02" db="EMBL/GenBank/DDBJ databases">
        <title>The genomes of Aspergillus section Nigri reveals drivers in fungal speciation.</title>
        <authorList>
            <consortium name="DOE Joint Genome Institute"/>
            <person name="Vesth T.C."/>
            <person name="Nybo J."/>
            <person name="Theobald S."/>
            <person name="Brandl J."/>
            <person name="Frisvad J.C."/>
            <person name="Nielsen K.F."/>
            <person name="Lyhne E.K."/>
            <person name="Kogle M.E."/>
            <person name="Kuo A."/>
            <person name="Riley R."/>
            <person name="Clum A."/>
            <person name="Nolan M."/>
            <person name="Lipzen A."/>
            <person name="Salamov A."/>
            <person name="Henrissat B."/>
            <person name="Wiebenga A."/>
            <person name="De vries R.P."/>
            <person name="Grigoriev I.V."/>
            <person name="Mortensen U.H."/>
            <person name="Andersen M.R."/>
            <person name="Baker S.E."/>
        </authorList>
    </citation>
    <scope>NUCLEOTIDE SEQUENCE [LARGE SCALE GENOMIC DNA]</scope>
    <source>
        <strain evidence="1 2">CBS 112811</strain>
    </source>
</reference>
<protein>
    <submittedName>
        <fullName evidence="1">Uncharacterized protein</fullName>
    </submittedName>
</protein>
<sequence>MMRRRRRRRRRIMDGRGYYLGVSKMQSIIVISELIRNICFALLCFALLCFALLCFAYSNGVTKKSV</sequence>
<dbReference type="EMBL" id="KZ825054">
    <property type="protein sequence ID" value="RAH62584.1"/>
    <property type="molecule type" value="Genomic_DNA"/>
</dbReference>
<name>A0A8G1VR03_9EURO</name>
<proteinExistence type="predicted"/>
<dbReference type="RefSeq" id="XP_025520506.1">
    <property type="nucleotide sequence ID" value="XM_025655416.1"/>
</dbReference>
<dbReference type="Proteomes" id="UP000249526">
    <property type="component" value="Unassembled WGS sequence"/>
</dbReference>
<evidence type="ECO:0000313" key="2">
    <source>
        <dbReference type="Proteomes" id="UP000249526"/>
    </source>
</evidence>
<dbReference type="GeneID" id="37158818"/>
<accession>A0A8G1VR03</accession>
<evidence type="ECO:0000313" key="1">
    <source>
        <dbReference type="EMBL" id="RAH62584.1"/>
    </source>
</evidence>
<keyword evidence="2" id="KW-1185">Reference proteome</keyword>
<dbReference type="AlphaFoldDB" id="A0A8G1VR03"/>